<sequence>MKTSTALKTARKRSVMGYWNKNGYEHQEIMWPQANYFLRRTRVKKRDFWRSKNNSSTGRHGGPEKERRRGFGSIVDYAFHQNFCKKYGSCFT</sequence>
<evidence type="ECO:0000256" key="1">
    <source>
        <dbReference type="SAM" id="MobiDB-lite"/>
    </source>
</evidence>
<evidence type="ECO:0000313" key="4">
    <source>
        <dbReference type="Proteomes" id="UP000636800"/>
    </source>
</evidence>
<protein>
    <submittedName>
        <fullName evidence="3">Uncharacterized protein</fullName>
    </submittedName>
</protein>
<dbReference type="Proteomes" id="UP000636800">
    <property type="component" value="Chromosome 3"/>
</dbReference>
<gene>
    <name evidence="3" type="ORF">HPP92_007145</name>
    <name evidence="2" type="ORF">HPP92_007384</name>
</gene>
<comment type="caution">
    <text evidence="3">The sequence shown here is derived from an EMBL/GenBank/DDBJ whole genome shotgun (WGS) entry which is preliminary data.</text>
</comment>
<dbReference type="AlphaFoldDB" id="A0A835V9C9"/>
<evidence type="ECO:0000313" key="3">
    <source>
        <dbReference type="EMBL" id="KAG0490282.1"/>
    </source>
</evidence>
<dbReference type="Proteomes" id="UP000639772">
    <property type="component" value="Chromosome 3"/>
</dbReference>
<evidence type="ECO:0000313" key="2">
    <source>
        <dbReference type="EMBL" id="KAG0488573.1"/>
    </source>
</evidence>
<dbReference type="EMBL" id="JADCNM010000003">
    <property type="protein sequence ID" value="KAG0490282.1"/>
    <property type="molecule type" value="Genomic_DNA"/>
</dbReference>
<evidence type="ECO:0000313" key="5">
    <source>
        <dbReference type="Proteomes" id="UP000639772"/>
    </source>
</evidence>
<name>A0A835V9C9_VANPL</name>
<keyword evidence="4" id="KW-1185">Reference proteome</keyword>
<feature type="region of interest" description="Disordered" evidence="1">
    <location>
        <begin position="48"/>
        <end position="68"/>
    </location>
</feature>
<proteinExistence type="predicted"/>
<organism evidence="3 5">
    <name type="scientific">Vanilla planifolia</name>
    <name type="common">Vanilla</name>
    <dbReference type="NCBI Taxonomy" id="51239"/>
    <lineage>
        <taxon>Eukaryota</taxon>
        <taxon>Viridiplantae</taxon>
        <taxon>Streptophyta</taxon>
        <taxon>Embryophyta</taxon>
        <taxon>Tracheophyta</taxon>
        <taxon>Spermatophyta</taxon>
        <taxon>Magnoliopsida</taxon>
        <taxon>Liliopsida</taxon>
        <taxon>Asparagales</taxon>
        <taxon>Orchidaceae</taxon>
        <taxon>Vanilloideae</taxon>
        <taxon>Vanilleae</taxon>
        <taxon>Vanilla</taxon>
    </lineage>
</organism>
<reference evidence="4 5" key="1">
    <citation type="journal article" date="2020" name="Nat. Food">
        <title>A phased Vanilla planifolia genome enables genetic improvement of flavour and production.</title>
        <authorList>
            <person name="Hasing T."/>
            <person name="Tang H."/>
            <person name="Brym M."/>
            <person name="Khazi F."/>
            <person name="Huang T."/>
            <person name="Chambers A.H."/>
        </authorList>
    </citation>
    <scope>NUCLEOTIDE SEQUENCE [LARGE SCALE GENOMIC DNA]</scope>
    <source>
        <tissue evidence="3">Leaf</tissue>
    </source>
</reference>
<accession>A0A835V9C9</accession>
<dbReference type="EMBL" id="JADCNL010000003">
    <property type="protein sequence ID" value="KAG0488573.1"/>
    <property type="molecule type" value="Genomic_DNA"/>
</dbReference>